<protein>
    <submittedName>
        <fullName evidence="1">Uncharacterized protein</fullName>
    </submittedName>
</protein>
<evidence type="ECO:0000313" key="1">
    <source>
        <dbReference type="EMBL" id="PWJ45073.1"/>
    </source>
</evidence>
<proteinExistence type="predicted"/>
<evidence type="ECO:0000313" key="2">
    <source>
        <dbReference type="Proteomes" id="UP000245535"/>
    </source>
</evidence>
<organism evidence="1 2">
    <name type="scientific">Sediminitomix flava</name>
    <dbReference type="NCBI Taxonomy" id="379075"/>
    <lineage>
        <taxon>Bacteria</taxon>
        <taxon>Pseudomonadati</taxon>
        <taxon>Bacteroidota</taxon>
        <taxon>Cytophagia</taxon>
        <taxon>Cytophagales</taxon>
        <taxon>Flammeovirgaceae</taxon>
        <taxon>Sediminitomix</taxon>
    </lineage>
</organism>
<keyword evidence="2" id="KW-1185">Reference proteome</keyword>
<gene>
    <name evidence="1" type="ORF">BC781_1011477</name>
</gene>
<sequence>MYMKLSFIVSILALFLNYSCTSPQTQVHSVESDTTQIYNLIRNSIHPNIHDNYSVAFGTTTFLDSVERRDLSNFLAYRIHKFSNSELVLLNAFLMKNTIGKVMKKDDLLKDFLLFRNPRSTNLFIKEVKSIEIDSAKSKAIAIVGTYFSTLGDGAISGWDEILILNKDENQWEERQKIKFVEY</sequence>
<accession>A0A315ZIN3</accession>
<dbReference type="RefSeq" id="WP_109616528.1">
    <property type="nucleotide sequence ID" value="NZ_QGDO01000001.1"/>
</dbReference>
<dbReference type="AlphaFoldDB" id="A0A315ZIN3"/>
<dbReference type="EMBL" id="QGDO01000001">
    <property type="protein sequence ID" value="PWJ45073.1"/>
    <property type="molecule type" value="Genomic_DNA"/>
</dbReference>
<dbReference type="Proteomes" id="UP000245535">
    <property type="component" value="Unassembled WGS sequence"/>
</dbReference>
<reference evidence="1 2" key="1">
    <citation type="submission" date="2018-03" db="EMBL/GenBank/DDBJ databases">
        <title>Genomic Encyclopedia of Archaeal and Bacterial Type Strains, Phase II (KMG-II): from individual species to whole genera.</title>
        <authorList>
            <person name="Goeker M."/>
        </authorList>
    </citation>
    <scope>NUCLEOTIDE SEQUENCE [LARGE SCALE GENOMIC DNA]</scope>
    <source>
        <strain evidence="1 2">DSM 28229</strain>
    </source>
</reference>
<comment type="caution">
    <text evidence="1">The sequence shown here is derived from an EMBL/GenBank/DDBJ whole genome shotgun (WGS) entry which is preliminary data.</text>
</comment>
<name>A0A315ZIN3_SEDFL</name>